<dbReference type="Pfam" id="PF08392">
    <property type="entry name" value="FAE1_CUT1_RppA"/>
    <property type="match status" value="1"/>
</dbReference>
<proteinExistence type="predicted"/>
<evidence type="ECO:0000313" key="3">
    <source>
        <dbReference type="Proteomes" id="UP000623129"/>
    </source>
</evidence>
<protein>
    <submittedName>
        <fullName evidence="2">3-ketoacyl-CoA synthase 11-like protein</fullName>
    </submittedName>
</protein>
<evidence type="ECO:0000313" key="2">
    <source>
        <dbReference type="EMBL" id="KAF3338525.1"/>
    </source>
</evidence>
<dbReference type="GO" id="GO:0016747">
    <property type="term" value="F:acyltransferase activity, transferring groups other than amino-acyl groups"/>
    <property type="evidence" value="ECO:0007669"/>
    <property type="project" value="InterPro"/>
</dbReference>
<comment type="caution">
    <text evidence="2">The sequence shown here is derived from an EMBL/GenBank/DDBJ whole genome shotgun (WGS) entry which is preliminary data.</text>
</comment>
<keyword evidence="3" id="KW-1185">Reference proteome</keyword>
<dbReference type="EMBL" id="SWLB01000005">
    <property type="protein sequence ID" value="KAF3338525.1"/>
    <property type="molecule type" value="Genomic_DNA"/>
</dbReference>
<organism evidence="2 3">
    <name type="scientific">Carex littledalei</name>
    <dbReference type="NCBI Taxonomy" id="544730"/>
    <lineage>
        <taxon>Eukaryota</taxon>
        <taxon>Viridiplantae</taxon>
        <taxon>Streptophyta</taxon>
        <taxon>Embryophyta</taxon>
        <taxon>Tracheophyta</taxon>
        <taxon>Spermatophyta</taxon>
        <taxon>Magnoliopsida</taxon>
        <taxon>Liliopsida</taxon>
        <taxon>Poales</taxon>
        <taxon>Cyperaceae</taxon>
        <taxon>Cyperoideae</taxon>
        <taxon>Cariceae</taxon>
        <taxon>Carex</taxon>
        <taxon>Carex subgen. Euthyceras</taxon>
    </lineage>
</organism>
<dbReference type="Proteomes" id="UP000623129">
    <property type="component" value="Unassembled WGS sequence"/>
</dbReference>
<accession>A0A833QYM6</accession>
<reference evidence="2" key="1">
    <citation type="submission" date="2020-01" db="EMBL/GenBank/DDBJ databases">
        <title>Genome sequence of Kobresia littledalei, the first chromosome-level genome in the family Cyperaceae.</title>
        <authorList>
            <person name="Qu G."/>
        </authorList>
    </citation>
    <scope>NUCLEOTIDE SEQUENCE</scope>
    <source>
        <strain evidence="2">C.B.Clarke</strain>
        <tissue evidence="2">Leaf</tissue>
    </source>
</reference>
<dbReference type="InterPro" id="IPR013601">
    <property type="entry name" value="FAE1_typ3_polyketide_synth"/>
</dbReference>
<dbReference type="GO" id="GO:0016020">
    <property type="term" value="C:membrane"/>
    <property type="evidence" value="ECO:0007669"/>
    <property type="project" value="InterPro"/>
</dbReference>
<dbReference type="GO" id="GO:0006633">
    <property type="term" value="P:fatty acid biosynthetic process"/>
    <property type="evidence" value="ECO:0007669"/>
    <property type="project" value="InterPro"/>
</dbReference>
<feature type="domain" description="FAE" evidence="1">
    <location>
        <begin position="37"/>
        <end position="105"/>
    </location>
</feature>
<name>A0A833QYM6_9POAL</name>
<sequence length="166" mass="19518">MYNLHGSHSGTYQVLQIRRDDDYDLKAIISIIWRLWHRRRLPIMLLDYSCHLPDPNRRCTLDGFEYICLRSGRFNPESTAFMSSIFRKSGLCRETTTPPYHFQPPHCLSSKHPLFKRRRKAFSLPFPPSCPRPMCRLRKYLISLCPVACFHLPPHLLLCLSSDQIS</sequence>
<evidence type="ECO:0000259" key="1">
    <source>
        <dbReference type="Pfam" id="PF08392"/>
    </source>
</evidence>
<gene>
    <name evidence="2" type="ORF">FCM35_KLT17362</name>
</gene>
<dbReference type="AlphaFoldDB" id="A0A833QYM6"/>